<protein>
    <submittedName>
        <fullName evidence="1">Uncharacterized protein</fullName>
    </submittedName>
</protein>
<dbReference type="Proteomes" id="UP001065174">
    <property type="component" value="Chromosome"/>
</dbReference>
<evidence type="ECO:0000313" key="2">
    <source>
        <dbReference type="Proteomes" id="UP001065174"/>
    </source>
</evidence>
<reference evidence="1" key="1">
    <citation type="submission" date="2022-09" db="EMBL/GenBank/DDBJ databases">
        <title>Comparative genomics and taxonomic characterization of three novel marine species of genus Reichenbachiella exhibiting antioxidant and polysaccharide degradation activities.</title>
        <authorList>
            <person name="Muhammad N."/>
            <person name="Lee Y.-J."/>
            <person name="Ko J."/>
            <person name="Kim S.-G."/>
        </authorList>
    </citation>
    <scope>NUCLEOTIDE SEQUENCE</scope>
    <source>
        <strain evidence="1">BKB1-1</strain>
    </source>
</reference>
<evidence type="ECO:0000313" key="1">
    <source>
        <dbReference type="EMBL" id="UXP31632.1"/>
    </source>
</evidence>
<name>A0ABY6CMC9_9BACT</name>
<dbReference type="EMBL" id="CP106679">
    <property type="protein sequence ID" value="UXP31632.1"/>
    <property type="molecule type" value="Genomic_DNA"/>
</dbReference>
<sequence length="103" mass="11584">MKTSITKSIWQELQTADKPVVKVLHKTDKTKIVGVGLKKGVMLAEHLTKVPTKMIVIEGQIQYSQKGEETILSKLDEWDIPVEVLHEVLGLENSLFVLMMELG</sequence>
<dbReference type="SUPFAM" id="SSF51182">
    <property type="entry name" value="RmlC-like cupins"/>
    <property type="match status" value="1"/>
</dbReference>
<proteinExistence type="predicted"/>
<dbReference type="InterPro" id="IPR011051">
    <property type="entry name" value="RmlC_Cupin_sf"/>
</dbReference>
<accession>A0ABY6CMC9</accession>
<dbReference type="Gene3D" id="2.60.120.10">
    <property type="entry name" value="Jelly Rolls"/>
    <property type="match status" value="1"/>
</dbReference>
<dbReference type="RefSeq" id="WP_262309071.1">
    <property type="nucleotide sequence ID" value="NZ_CP106679.1"/>
</dbReference>
<keyword evidence="2" id="KW-1185">Reference proteome</keyword>
<dbReference type="InterPro" id="IPR014710">
    <property type="entry name" value="RmlC-like_jellyroll"/>
</dbReference>
<gene>
    <name evidence="1" type="ORF">N6H18_14885</name>
</gene>
<organism evidence="1 2">
    <name type="scientific">Reichenbachiella agarivorans</name>
    <dbReference type="NCBI Taxonomy" id="2979464"/>
    <lineage>
        <taxon>Bacteria</taxon>
        <taxon>Pseudomonadati</taxon>
        <taxon>Bacteroidota</taxon>
        <taxon>Cytophagia</taxon>
        <taxon>Cytophagales</taxon>
        <taxon>Reichenbachiellaceae</taxon>
        <taxon>Reichenbachiella</taxon>
    </lineage>
</organism>